<dbReference type="SUPFAM" id="SSF55729">
    <property type="entry name" value="Acyl-CoA N-acyltransferases (Nat)"/>
    <property type="match status" value="1"/>
</dbReference>
<dbReference type="PANTHER" id="PTHR42791">
    <property type="entry name" value="GNAT FAMILY ACETYLTRANSFERASE"/>
    <property type="match status" value="1"/>
</dbReference>
<evidence type="ECO:0008006" key="3">
    <source>
        <dbReference type="Google" id="ProtNLM"/>
    </source>
</evidence>
<sequence length="207" mass="23421">MPPFTLLPGTPSDLDEMTSIWVQAMDRDPFWKTWMGTMTETQIIEWTRENLRYRIVTGIELGVMQTWKMVDESNSKIAAWTGLSLPWPETLTDEERASLISSWSPPEGGNWSIRNWYVDNVTPMVGAAGYDRSKHFLRQGSMVLPSYQRLGLMTLLTEKCNSIADAHGAPTYVNARPGAAKMFYSQGFEVASVRDAELGEFDEGLRE</sequence>
<gene>
    <name evidence="1" type="ORF">IFR04_010237</name>
</gene>
<dbReference type="OrthoDB" id="410198at2759"/>
<dbReference type="EMBL" id="JAFJYH010000180">
    <property type="protein sequence ID" value="KAG4416594.1"/>
    <property type="molecule type" value="Genomic_DNA"/>
</dbReference>
<evidence type="ECO:0000313" key="2">
    <source>
        <dbReference type="Proteomes" id="UP000664132"/>
    </source>
</evidence>
<name>A0A8H7W9R6_9HELO</name>
<protein>
    <recommendedName>
        <fullName evidence="3">N-acetyltransferase domain-containing protein</fullName>
    </recommendedName>
</protein>
<dbReference type="Gene3D" id="3.40.630.30">
    <property type="match status" value="1"/>
</dbReference>
<dbReference type="Proteomes" id="UP000664132">
    <property type="component" value="Unassembled WGS sequence"/>
</dbReference>
<proteinExistence type="predicted"/>
<accession>A0A8H7W9R6</accession>
<dbReference type="InterPro" id="IPR016181">
    <property type="entry name" value="Acyl_CoA_acyltransferase"/>
</dbReference>
<dbReference type="InterPro" id="IPR052523">
    <property type="entry name" value="Trichothecene_AcTrans"/>
</dbReference>
<reference evidence="1" key="1">
    <citation type="submission" date="2021-02" db="EMBL/GenBank/DDBJ databases">
        <title>Genome sequence Cadophora malorum strain M34.</title>
        <authorList>
            <person name="Stefanovic E."/>
            <person name="Vu D."/>
            <person name="Scully C."/>
            <person name="Dijksterhuis J."/>
            <person name="Roader J."/>
            <person name="Houbraken J."/>
        </authorList>
    </citation>
    <scope>NUCLEOTIDE SEQUENCE</scope>
    <source>
        <strain evidence="1">M34</strain>
    </source>
</reference>
<dbReference type="AlphaFoldDB" id="A0A8H7W9R6"/>
<keyword evidence="2" id="KW-1185">Reference proteome</keyword>
<evidence type="ECO:0000313" key="1">
    <source>
        <dbReference type="EMBL" id="KAG4416594.1"/>
    </source>
</evidence>
<comment type="caution">
    <text evidence="1">The sequence shown here is derived from an EMBL/GenBank/DDBJ whole genome shotgun (WGS) entry which is preliminary data.</text>
</comment>
<organism evidence="1 2">
    <name type="scientific">Cadophora malorum</name>
    <dbReference type="NCBI Taxonomy" id="108018"/>
    <lineage>
        <taxon>Eukaryota</taxon>
        <taxon>Fungi</taxon>
        <taxon>Dikarya</taxon>
        <taxon>Ascomycota</taxon>
        <taxon>Pezizomycotina</taxon>
        <taxon>Leotiomycetes</taxon>
        <taxon>Helotiales</taxon>
        <taxon>Ploettnerulaceae</taxon>
        <taxon>Cadophora</taxon>
    </lineage>
</organism>
<dbReference type="PANTHER" id="PTHR42791:SF2">
    <property type="entry name" value="N-ACETYLTRANSFERASE DOMAIN-CONTAINING PROTEIN"/>
    <property type="match status" value="1"/>
</dbReference>